<sequence>MPRMLLSLPLELILEILSYFTDHRSFIRENYNGRGMYALMGKEHAERSIIIRRLTMTCRPLRNRLLPLLWADTEGCVSHTSYDYTTGTGGGGLRLYAQCIYLSKHRAIAAHVRIFPVDLSFFHAPEELVTKFVDCLVRLPNLKTLEILSAGSRAPISKALKRKYAVFPSIL</sequence>
<evidence type="ECO:0000313" key="3">
    <source>
        <dbReference type="Proteomes" id="UP000736335"/>
    </source>
</evidence>
<proteinExistence type="predicted"/>
<evidence type="ECO:0000256" key="1">
    <source>
        <dbReference type="SAM" id="SignalP"/>
    </source>
</evidence>
<feature type="chain" id="PRO_5040414292" description="F-box domain-containing protein" evidence="1">
    <location>
        <begin position="19"/>
        <end position="171"/>
    </location>
</feature>
<comment type="caution">
    <text evidence="2">The sequence shown here is derived from an EMBL/GenBank/DDBJ whole genome shotgun (WGS) entry which is preliminary data.</text>
</comment>
<reference evidence="2" key="2">
    <citation type="submission" date="2020-11" db="EMBL/GenBank/DDBJ databases">
        <authorList>
            <consortium name="DOE Joint Genome Institute"/>
            <person name="Kuo A."/>
            <person name="Miyauchi S."/>
            <person name="Kiss E."/>
            <person name="Drula E."/>
            <person name="Kohler A."/>
            <person name="Sanchez-Garcia M."/>
            <person name="Andreopoulos B."/>
            <person name="Barry K.W."/>
            <person name="Bonito G."/>
            <person name="Buee M."/>
            <person name="Carver A."/>
            <person name="Chen C."/>
            <person name="Cichocki N."/>
            <person name="Clum A."/>
            <person name="Culley D."/>
            <person name="Crous P.W."/>
            <person name="Fauchery L."/>
            <person name="Girlanda M."/>
            <person name="Hayes R."/>
            <person name="Keri Z."/>
            <person name="Labutti K."/>
            <person name="Lipzen A."/>
            <person name="Lombard V."/>
            <person name="Magnuson J."/>
            <person name="Maillard F."/>
            <person name="Morin E."/>
            <person name="Murat C."/>
            <person name="Nolan M."/>
            <person name="Ohm R."/>
            <person name="Pangilinan J."/>
            <person name="Pereira M."/>
            <person name="Perotto S."/>
            <person name="Peter M."/>
            <person name="Riley R."/>
            <person name="Sitrit Y."/>
            <person name="Stielow B."/>
            <person name="Szollosi G."/>
            <person name="Zifcakova L."/>
            <person name="Stursova M."/>
            <person name="Spatafora J.W."/>
            <person name="Tedersoo L."/>
            <person name="Vaario L.-M."/>
            <person name="Yamada A."/>
            <person name="Yan M."/>
            <person name="Wang P."/>
            <person name="Xu J."/>
            <person name="Bruns T."/>
            <person name="Baldrian P."/>
            <person name="Vilgalys R."/>
            <person name="Henrissat B."/>
            <person name="Grigoriev I.V."/>
            <person name="Hibbett D."/>
            <person name="Nagy L.G."/>
            <person name="Martin F.M."/>
        </authorList>
    </citation>
    <scope>NUCLEOTIDE SEQUENCE</scope>
    <source>
        <strain evidence="2">UH-Tt-Lm1</strain>
    </source>
</reference>
<name>A0A9P6L5E6_9AGAM</name>
<reference evidence="2" key="1">
    <citation type="journal article" date="2020" name="Nat. Commun.">
        <title>Large-scale genome sequencing of mycorrhizal fungi provides insights into the early evolution of symbiotic traits.</title>
        <authorList>
            <person name="Miyauchi S."/>
            <person name="Kiss E."/>
            <person name="Kuo A."/>
            <person name="Drula E."/>
            <person name="Kohler A."/>
            <person name="Sanchez-Garcia M."/>
            <person name="Morin E."/>
            <person name="Andreopoulos B."/>
            <person name="Barry K.W."/>
            <person name="Bonito G."/>
            <person name="Buee M."/>
            <person name="Carver A."/>
            <person name="Chen C."/>
            <person name="Cichocki N."/>
            <person name="Clum A."/>
            <person name="Culley D."/>
            <person name="Crous P.W."/>
            <person name="Fauchery L."/>
            <person name="Girlanda M."/>
            <person name="Hayes R.D."/>
            <person name="Keri Z."/>
            <person name="LaButti K."/>
            <person name="Lipzen A."/>
            <person name="Lombard V."/>
            <person name="Magnuson J."/>
            <person name="Maillard F."/>
            <person name="Murat C."/>
            <person name="Nolan M."/>
            <person name="Ohm R.A."/>
            <person name="Pangilinan J."/>
            <person name="Pereira M.F."/>
            <person name="Perotto S."/>
            <person name="Peter M."/>
            <person name="Pfister S."/>
            <person name="Riley R."/>
            <person name="Sitrit Y."/>
            <person name="Stielow J.B."/>
            <person name="Szollosi G."/>
            <person name="Zifcakova L."/>
            <person name="Stursova M."/>
            <person name="Spatafora J.W."/>
            <person name="Tedersoo L."/>
            <person name="Vaario L.M."/>
            <person name="Yamada A."/>
            <person name="Yan M."/>
            <person name="Wang P."/>
            <person name="Xu J."/>
            <person name="Bruns T."/>
            <person name="Baldrian P."/>
            <person name="Vilgalys R."/>
            <person name="Dunand C."/>
            <person name="Henrissat B."/>
            <person name="Grigoriev I.V."/>
            <person name="Hibbett D."/>
            <person name="Nagy L.G."/>
            <person name="Martin F.M."/>
        </authorList>
    </citation>
    <scope>NUCLEOTIDE SEQUENCE</scope>
    <source>
        <strain evidence="2">UH-Tt-Lm1</strain>
    </source>
</reference>
<organism evidence="2 3">
    <name type="scientific">Thelephora terrestris</name>
    <dbReference type="NCBI Taxonomy" id="56493"/>
    <lineage>
        <taxon>Eukaryota</taxon>
        <taxon>Fungi</taxon>
        <taxon>Dikarya</taxon>
        <taxon>Basidiomycota</taxon>
        <taxon>Agaricomycotina</taxon>
        <taxon>Agaricomycetes</taxon>
        <taxon>Thelephorales</taxon>
        <taxon>Thelephoraceae</taxon>
        <taxon>Thelephora</taxon>
    </lineage>
</organism>
<dbReference type="OrthoDB" id="2891411at2759"/>
<evidence type="ECO:0008006" key="4">
    <source>
        <dbReference type="Google" id="ProtNLM"/>
    </source>
</evidence>
<protein>
    <recommendedName>
        <fullName evidence="4">F-box domain-containing protein</fullName>
    </recommendedName>
</protein>
<accession>A0A9P6L5E6</accession>
<keyword evidence="3" id="KW-1185">Reference proteome</keyword>
<dbReference type="AlphaFoldDB" id="A0A9P6L5E6"/>
<dbReference type="EMBL" id="WIUZ02000011">
    <property type="protein sequence ID" value="KAF9782926.1"/>
    <property type="molecule type" value="Genomic_DNA"/>
</dbReference>
<evidence type="ECO:0000313" key="2">
    <source>
        <dbReference type="EMBL" id="KAF9782926.1"/>
    </source>
</evidence>
<feature type="signal peptide" evidence="1">
    <location>
        <begin position="1"/>
        <end position="18"/>
    </location>
</feature>
<dbReference type="Proteomes" id="UP000736335">
    <property type="component" value="Unassembled WGS sequence"/>
</dbReference>
<keyword evidence="1" id="KW-0732">Signal</keyword>
<gene>
    <name evidence="2" type="ORF">BJ322DRAFT_182478</name>
</gene>